<accession>A0ABV7A0R6</accession>
<keyword evidence="5" id="KW-0846">Cobalamin</keyword>
<keyword evidence="6" id="KW-0237">DNA synthesis</keyword>
<feature type="compositionally biased region" description="Basic and acidic residues" evidence="13">
    <location>
        <begin position="652"/>
        <end position="671"/>
    </location>
</feature>
<evidence type="ECO:0000256" key="6">
    <source>
        <dbReference type="ARBA" id="ARBA00022634"/>
    </source>
</evidence>
<protein>
    <recommendedName>
        <fullName evidence="4">Vitamin B12-dependent ribonucleotide reductase</fullName>
        <ecNumber evidence="3">1.17.4.1</ecNumber>
    </recommendedName>
    <alternativeName>
        <fullName evidence="11">Ribonucleoside-diphosphate reductase NrdJ</fullName>
    </alternativeName>
</protein>
<comment type="similarity">
    <text evidence="2">Belongs to the ribonucleoside diphosphate reductase class-2 family.</text>
</comment>
<proteinExistence type="inferred from homology"/>
<dbReference type="EMBL" id="JBHRSV010000028">
    <property type="protein sequence ID" value="MFC2927366.1"/>
    <property type="molecule type" value="Genomic_DNA"/>
</dbReference>
<dbReference type="InterPro" id="IPR029072">
    <property type="entry name" value="YebC-like"/>
</dbReference>
<comment type="function">
    <text evidence="10">Catalyzes the reduction of ribonucleotides to deoxyribonucleotides. May function to provide a pool of deoxyribonucleotide precursors for DNA repair during oxygen limitation and/or for immediate growth after restoration of oxygen.</text>
</comment>
<organism evidence="15 16">
    <name type="scientific">Hyphobacterium vulgare</name>
    <dbReference type="NCBI Taxonomy" id="1736751"/>
    <lineage>
        <taxon>Bacteria</taxon>
        <taxon>Pseudomonadati</taxon>
        <taxon>Pseudomonadota</taxon>
        <taxon>Alphaproteobacteria</taxon>
        <taxon>Maricaulales</taxon>
        <taxon>Maricaulaceae</taxon>
        <taxon>Hyphobacterium</taxon>
    </lineage>
</organism>
<evidence type="ECO:0000256" key="2">
    <source>
        <dbReference type="ARBA" id="ARBA00007405"/>
    </source>
</evidence>
<dbReference type="Proteomes" id="UP001595379">
    <property type="component" value="Unassembled WGS sequence"/>
</dbReference>
<evidence type="ECO:0000256" key="10">
    <source>
        <dbReference type="ARBA" id="ARBA00025437"/>
    </source>
</evidence>
<evidence type="ECO:0000256" key="13">
    <source>
        <dbReference type="SAM" id="MobiDB-lite"/>
    </source>
</evidence>
<evidence type="ECO:0000313" key="16">
    <source>
        <dbReference type="Proteomes" id="UP001595379"/>
    </source>
</evidence>
<evidence type="ECO:0000256" key="9">
    <source>
        <dbReference type="ARBA" id="ARBA00023285"/>
    </source>
</evidence>
<name>A0ABV7A0R6_9PROT</name>
<reference evidence="16" key="1">
    <citation type="journal article" date="2019" name="Int. J. Syst. Evol. Microbiol.">
        <title>The Global Catalogue of Microorganisms (GCM) 10K type strain sequencing project: providing services to taxonomists for standard genome sequencing and annotation.</title>
        <authorList>
            <consortium name="The Broad Institute Genomics Platform"/>
            <consortium name="The Broad Institute Genome Sequencing Center for Infectious Disease"/>
            <person name="Wu L."/>
            <person name="Ma J."/>
        </authorList>
    </citation>
    <scope>NUCLEOTIDE SEQUENCE [LARGE SCALE GENOMIC DNA]</scope>
    <source>
        <strain evidence="16">KCTC 52487</strain>
    </source>
</reference>
<comment type="cofactor">
    <cofactor evidence="1">
        <name>adenosylcob(III)alamin</name>
        <dbReference type="ChEBI" id="CHEBI:18408"/>
    </cofactor>
</comment>
<evidence type="ECO:0000256" key="4">
    <source>
        <dbReference type="ARBA" id="ARBA00014409"/>
    </source>
</evidence>
<evidence type="ECO:0000313" key="15">
    <source>
        <dbReference type="EMBL" id="MFC2927366.1"/>
    </source>
</evidence>
<evidence type="ECO:0000256" key="1">
    <source>
        <dbReference type="ARBA" id="ARBA00001922"/>
    </source>
</evidence>
<dbReference type="SUPFAM" id="SSF75625">
    <property type="entry name" value="YebC-like"/>
    <property type="match status" value="1"/>
</dbReference>
<evidence type="ECO:0000259" key="14">
    <source>
        <dbReference type="Pfam" id="PF12637"/>
    </source>
</evidence>
<feature type="region of interest" description="Disordered" evidence="13">
    <location>
        <begin position="652"/>
        <end position="676"/>
    </location>
</feature>
<feature type="domain" description="TSCPD" evidence="14">
    <location>
        <begin position="491"/>
        <end position="595"/>
    </location>
</feature>
<comment type="caution">
    <text evidence="15">The sequence shown here is derived from an EMBL/GenBank/DDBJ whole genome shotgun (WGS) entry which is preliminary data.</text>
</comment>
<dbReference type="InterPro" id="IPR050862">
    <property type="entry name" value="RdRp_reductase_class-2"/>
</dbReference>
<evidence type="ECO:0000256" key="8">
    <source>
        <dbReference type="ARBA" id="ARBA00023002"/>
    </source>
</evidence>
<gene>
    <name evidence="15" type="ORF">ACFOOR_14755</name>
</gene>
<sequence length="703" mass="74154">MAGRHKTGSDFADLATEVIPVAIDPDADPIDLVLPMGWDEAAGRAFADASGQTDIRAALATLCAALRLDRETADSLASAIARREIAPAPALWAGELTAETSPDAVTAAAGPALFAQIADEALDASRRDVGTRILSDRLDAVRAAIGTDGDIDPRRNTGLAAALRDARQAGVPDEALERTIDLAREGITEKVQAADPAAARVWPILILSEGDLARADLWRGAARSLWSHGAPALAFGDIRTAGGPGFVIDLEAFAGPDGFDRMRLSGHLALLGEVLRARGGKEPAGHVVLTGLAALFAALGLAYDSDAAMALVREIGVTAEASAGERVAVCSTAPDPATARLLGSESDGLAPLDGLTAEIDGEVQWRRCVAAGLSRLRFDLPEPPRGVPADAFAPPRPEAVLIVAGTLAARLNGPVSADITLPAETGLETVATLIRAAAQTKLPLVTVRRNGSGFTALLDTLEAVAETPEQAHLAARVVERIVERSADRRKLPDRRKGYIQKATVGGHKVYLHTGEFEDGELGEIFIDMHKEGAAFRSLMNNFAIAISIALQYGVPLEEFVDAFVFTRFEPAGPVEGNDSIRHATSILDYLFRELAVSYLGREDLAETGPDDTGGIGRGVAREKFMAETAAHFISKGFSRGQLPDNVVMLGADRRKPKAEPEEEPAKARGPDSYDGDPCPECGHFTLLEATEGGQICDACGWRN</sequence>
<comment type="catalytic activity">
    <reaction evidence="12">
        <text>a 2'-deoxyribonucleoside 5'-diphosphate + [thioredoxin]-disulfide + H2O = a ribonucleoside 5'-diphosphate + [thioredoxin]-dithiol</text>
        <dbReference type="Rhea" id="RHEA:23252"/>
        <dbReference type="Rhea" id="RHEA-COMP:10698"/>
        <dbReference type="Rhea" id="RHEA-COMP:10700"/>
        <dbReference type="ChEBI" id="CHEBI:15377"/>
        <dbReference type="ChEBI" id="CHEBI:29950"/>
        <dbReference type="ChEBI" id="CHEBI:50058"/>
        <dbReference type="ChEBI" id="CHEBI:57930"/>
        <dbReference type="ChEBI" id="CHEBI:73316"/>
        <dbReference type="EC" id="1.17.4.1"/>
    </reaction>
</comment>
<dbReference type="PANTHER" id="PTHR43371">
    <property type="entry name" value="VITAMIN B12-DEPENDENT RIBONUCLEOTIDE REDUCTASE"/>
    <property type="match status" value="1"/>
</dbReference>
<evidence type="ECO:0000256" key="7">
    <source>
        <dbReference type="ARBA" id="ARBA00022741"/>
    </source>
</evidence>
<evidence type="ECO:0000256" key="11">
    <source>
        <dbReference type="ARBA" id="ARBA00033050"/>
    </source>
</evidence>
<dbReference type="Pfam" id="PF12637">
    <property type="entry name" value="TSCPD"/>
    <property type="match status" value="1"/>
</dbReference>
<keyword evidence="9" id="KW-0170">Cobalt</keyword>
<dbReference type="PANTHER" id="PTHR43371:SF1">
    <property type="entry name" value="RIBONUCLEOSIDE-DIPHOSPHATE REDUCTASE"/>
    <property type="match status" value="1"/>
</dbReference>
<keyword evidence="16" id="KW-1185">Reference proteome</keyword>
<evidence type="ECO:0000256" key="5">
    <source>
        <dbReference type="ARBA" id="ARBA00022628"/>
    </source>
</evidence>
<evidence type="ECO:0000256" key="3">
    <source>
        <dbReference type="ARBA" id="ARBA00012274"/>
    </source>
</evidence>
<dbReference type="EC" id="1.17.4.1" evidence="3"/>
<dbReference type="RefSeq" id="WP_343163351.1">
    <property type="nucleotide sequence ID" value="NZ_JBHRSV010000028.1"/>
</dbReference>
<keyword evidence="7" id="KW-0547">Nucleotide-binding</keyword>
<keyword evidence="8" id="KW-0560">Oxidoreductase</keyword>
<dbReference type="InterPro" id="IPR024434">
    <property type="entry name" value="TSCPD_dom"/>
</dbReference>
<evidence type="ECO:0000256" key="12">
    <source>
        <dbReference type="ARBA" id="ARBA00047754"/>
    </source>
</evidence>